<dbReference type="GO" id="GO:0003700">
    <property type="term" value="F:DNA-binding transcription factor activity"/>
    <property type="evidence" value="ECO:0007669"/>
    <property type="project" value="InterPro"/>
</dbReference>
<dbReference type="PROSITE" id="PS51294">
    <property type="entry name" value="HTH_MYB"/>
    <property type="match status" value="1"/>
</dbReference>
<dbReference type="GO" id="GO:0005634">
    <property type="term" value="C:nucleus"/>
    <property type="evidence" value="ECO:0007669"/>
    <property type="project" value="UniProtKB-SubCell"/>
</dbReference>
<evidence type="ECO:0000256" key="4">
    <source>
        <dbReference type="ARBA" id="ARBA00023242"/>
    </source>
</evidence>
<evidence type="ECO:0000256" key="3">
    <source>
        <dbReference type="ARBA" id="ARBA00023163"/>
    </source>
</evidence>
<evidence type="ECO:0000256" key="2">
    <source>
        <dbReference type="ARBA" id="ARBA00023015"/>
    </source>
</evidence>
<keyword evidence="2" id="KW-0805">Transcription regulation</keyword>
<keyword evidence="3" id="KW-0804">Transcription</keyword>
<feature type="domain" description="HTH myb-type" evidence="5">
    <location>
        <begin position="121"/>
        <end position="181"/>
    </location>
</feature>
<accession>A0A9W3CD03</accession>
<gene>
    <name evidence="7" type="primary">LOC108826713</name>
</gene>
<dbReference type="NCBIfam" id="TIGR01557">
    <property type="entry name" value="myb_SHAQKYF"/>
    <property type="match status" value="1"/>
</dbReference>
<dbReference type="Gene3D" id="1.10.10.60">
    <property type="entry name" value="Homeodomain-like"/>
    <property type="match status" value="1"/>
</dbReference>
<protein>
    <submittedName>
        <fullName evidence="7">Myb family transcription factor At1g14600</fullName>
    </submittedName>
</protein>
<dbReference type="Proteomes" id="UP000504610">
    <property type="component" value="Chromosome 9"/>
</dbReference>
<reference evidence="6" key="1">
    <citation type="journal article" date="2019" name="Database">
        <title>The radish genome database (RadishGD): an integrated information resource for radish genomics.</title>
        <authorList>
            <person name="Yu H.J."/>
            <person name="Baek S."/>
            <person name="Lee Y.J."/>
            <person name="Cho A."/>
            <person name="Mun J.H."/>
        </authorList>
    </citation>
    <scope>NUCLEOTIDE SEQUENCE [LARGE SCALE GENOMIC DNA]</scope>
    <source>
        <strain evidence="6">cv. WK10039</strain>
    </source>
</reference>
<evidence type="ECO:0000259" key="5">
    <source>
        <dbReference type="PROSITE" id="PS51294"/>
    </source>
</evidence>
<reference evidence="7" key="2">
    <citation type="submission" date="2025-08" db="UniProtKB">
        <authorList>
            <consortium name="RefSeq"/>
        </authorList>
    </citation>
    <scope>IDENTIFICATION</scope>
    <source>
        <tissue evidence="7">Leaf</tissue>
    </source>
</reference>
<dbReference type="InterPro" id="IPR009057">
    <property type="entry name" value="Homeodomain-like_sf"/>
</dbReference>
<dbReference type="InterPro" id="IPR017930">
    <property type="entry name" value="Myb_dom"/>
</dbReference>
<proteinExistence type="predicted"/>
<keyword evidence="6" id="KW-1185">Reference proteome</keyword>
<dbReference type="Pfam" id="PF00249">
    <property type="entry name" value="Myb_DNA-binding"/>
    <property type="match status" value="1"/>
</dbReference>
<evidence type="ECO:0000313" key="7">
    <source>
        <dbReference type="RefSeq" id="XP_056849521.1"/>
    </source>
</evidence>
<evidence type="ECO:0000256" key="1">
    <source>
        <dbReference type="ARBA" id="ARBA00004123"/>
    </source>
</evidence>
<dbReference type="SUPFAM" id="SSF46689">
    <property type="entry name" value="Homeodomain-like"/>
    <property type="match status" value="1"/>
</dbReference>
<dbReference type="RefSeq" id="XP_056849521.1">
    <property type="nucleotide sequence ID" value="XM_056993541.1"/>
</dbReference>
<dbReference type="AlphaFoldDB" id="A0A9W3CD03"/>
<comment type="subcellular location">
    <subcellularLocation>
        <location evidence="1">Nucleus</location>
    </subcellularLocation>
</comment>
<dbReference type="KEGG" id="rsz:108826713"/>
<dbReference type="PANTHER" id="PTHR31314:SF155">
    <property type="entry name" value="GLYCOSYLTRANSFERASE"/>
    <property type="match status" value="1"/>
</dbReference>
<dbReference type="OrthoDB" id="551907at2759"/>
<dbReference type="InterPro" id="IPR001005">
    <property type="entry name" value="SANT/Myb"/>
</dbReference>
<dbReference type="FunFam" id="1.10.10.60:FF:000002">
    <property type="entry name" value="Myb family transcription factor"/>
    <property type="match status" value="1"/>
</dbReference>
<organism evidence="6 7">
    <name type="scientific">Raphanus sativus</name>
    <name type="common">Radish</name>
    <name type="synonym">Raphanus raphanistrum var. sativus</name>
    <dbReference type="NCBI Taxonomy" id="3726"/>
    <lineage>
        <taxon>Eukaryota</taxon>
        <taxon>Viridiplantae</taxon>
        <taxon>Streptophyta</taxon>
        <taxon>Embryophyta</taxon>
        <taxon>Tracheophyta</taxon>
        <taxon>Spermatophyta</taxon>
        <taxon>Magnoliopsida</taxon>
        <taxon>eudicotyledons</taxon>
        <taxon>Gunneridae</taxon>
        <taxon>Pentapetalae</taxon>
        <taxon>rosids</taxon>
        <taxon>malvids</taxon>
        <taxon>Brassicales</taxon>
        <taxon>Brassicaceae</taxon>
        <taxon>Brassiceae</taxon>
        <taxon>Raphanus</taxon>
    </lineage>
</organism>
<dbReference type="GO" id="GO:0003677">
    <property type="term" value="F:DNA binding"/>
    <property type="evidence" value="ECO:0007669"/>
    <property type="project" value="InterPro"/>
</dbReference>
<keyword evidence="4" id="KW-0539">Nucleus</keyword>
<dbReference type="InterPro" id="IPR046955">
    <property type="entry name" value="PHR1-like"/>
</dbReference>
<evidence type="ECO:0000313" key="6">
    <source>
        <dbReference type="Proteomes" id="UP000504610"/>
    </source>
</evidence>
<dbReference type="PANTHER" id="PTHR31314">
    <property type="entry name" value="MYB FAMILY TRANSCRIPTION FACTOR PHL7-LIKE"/>
    <property type="match status" value="1"/>
</dbReference>
<sequence length="342" mass="39446">MYDILCASKLDKENRWKKRQSSFRKSQNYIRKLKKKTYSFNPNHTHKSSLRAVRISFFAQNSLISFLGLRKPQILFLWGFRVPGTNFFKKMGKRGGKNSNENYNGVGFKDHGGSGVRPYVRSHVPRLKWTPDLHRCFVNAVDMLGGQHRATPKLVLKMMDVKGLTISHVKSHLQMHRGCKLTLESRDEYSSASIRREYPEEAYLHDLSLHTRNDCLTCFHSFPLSSHSSLRRGRRKEHTLESGGGDDADDDFLRIMNMKTKETTTLSSHHFHKKTEETNPWHEEELSLSLSLNHRHHWRSIGSSVSETSETISTCSAPFVNKDCSLPKIDLNLNLSISLFRS</sequence>
<name>A0A9W3CD03_RAPSA</name>
<dbReference type="GeneID" id="108826713"/>
<dbReference type="InterPro" id="IPR006447">
    <property type="entry name" value="Myb_dom_plants"/>
</dbReference>